<evidence type="ECO:0000256" key="2">
    <source>
        <dbReference type="SAM" id="Phobius"/>
    </source>
</evidence>
<evidence type="ECO:0000313" key="4">
    <source>
        <dbReference type="Proteomes" id="UP000726737"/>
    </source>
</evidence>
<evidence type="ECO:0000313" key="3">
    <source>
        <dbReference type="EMBL" id="KAG0267013.1"/>
    </source>
</evidence>
<proteinExistence type="predicted"/>
<feature type="transmembrane region" description="Helical" evidence="2">
    <location>
        <begin position="185"/>
        <end position="206"/>
    </location>
</feature>
<feature type="transmembrane region" description="Helical" evidence="2">
    <location>
        <begin position="444"/>
        <end position="465"/>
    </location>
</feature>
<keyword evidence="4" id="KW-1185">Reference proteome</keyword>
<gene>
    <name evidence="3" type="ORF">BG011_009761</name>
</gene>
<feature type="transmembrane region" description="Helical" evidence="2">
    <location>
        <begin position="160"/>
        <end position="179"/>
    </location>
</feature>
<dbReference type="Proteomes" id="UP000726737">
    <property type="component" value="Unassembled WGS sequence"/>
</dbReference>
<comment type="caution">
    <text evidence="3">The sequence shown here is derived from an EMBL/GenBank/DDBJ whole genome shotgun (WGS) entry which is preliminary data.</text>
</comment>
<name>A0A9P6QHY4_9FUNG</name>
<feature type="compositionally biased region" description="Basic and acidic residues" evidence="1">
    <location>
        <begin position="322"/>
        <end position="331"/>
    </location>
</feature>
<dbReference type="EMBL" id="JAAAJA010000009">
    <property type="protein sequence ID" value="KAG0267013.1"/>
    <property type="molecule type" value="Genomic_DNA"/>
</dbReference>
<keyword evidence="2" id="KW-0472">Membrane</keyword>
<keyword evidence="2" id="KW-1133">Transmembrane helix</keyword>
<feature type="transmembrane region" description="Helical" evidence="2">
    <location>
        <begin position="130"/>
        <end position="148"/>
    </location>
</feature>
<dbReference type="AlphaFoldDB" id="A0A9P6QHY4"/>
<organism evidence="3 4">
    <name type="scientific">Mortierella polycephala</name>
    <dbReference type="NCBI Taxonomy" id="41804"/>
    <lineage>
        <taxon>Eukaryota</taxon>
        <taxon>Fungi</taxon>
        <taxon>Fungi incertae sedis</taxon>
        <taxon>Mucoromycota</taxon>
        <taxon>Mortierellomycotina</taxon>
        <taxon>Mortierellomycetes</taxon>
        <taxon>Mortierellales</taxon>
        <taxon>Mortierellaceae</taxon>
        <taxon>Mortierella</taxon>
    </lineage>
</organism>
<accession>A0A9P6QHY4</accession>
<keyword evidence="2" id="KW-0812">Transmembrane</keyword>
<feature type="transmembrane region" description="Helical" evidence="2">
    <location>
        <begin position="403"/>
        <end position="423"/>
    </location>
</feature>
<feature type="compositionally biased region" description="Low complexity" evidence="1">
    <location>
        <begin position="297"/>
        <end position="319"/>
    </location>
</feature>
<evidence type="ECO:0000256" key="1">
    <source>
        <dbReference type="SAM" id="MobiDB-lite"/>
    </source>
</evidence>
<reference evidence="3" key="1">
    <citation type="journal article" date="2020" name="Fungal Divers.">
        <title>Resolving the Mortierellaceae phylogeny through synthesis of multi-gene phylogenetics and phylogenomics.</title>
        <authorList>
            <person name="Vandepol N."/>
            <person name="Liber J."/>
            <person name="Desiro A."/>
            <person name="Na H."/>
            <person name="Kennedy M."/>
            <person name="Barry K."/>
            <person name="Grigoriev I.V."/>
            <person name="Miller A.N."/>
            <person name="O'Donnell K."/>
            <person name="Stajich J.E."/>
            <person name="Bonito G."/>
        </authorList>
    </citation>
    <scope>NUCLEOTIDE SEQUENCE</scope>
    <source>
        <strain evidence="3">KOD948</strain>
    </source>
</reference>
<feature type="region of interest" description="Disordered" evidence="1">
    <location>
        <begin position="296"/>
        <end position="331"/>
    </location>
</feature>
<feature type="transmembrane region" description="Helical" evidence="2">
    <location>
        <begin position="377"/>
        <end position="397"/>
    </location>
</feature>
<dbReference type="OrthoDB" id="2327125at2759"/>
<sequence>MALRDKLLAAFAGLALLAVVGSFVGISLGDPPIQHKNPLTGFPTWHQPFVNEEKEVSFSFTMLALLFSLASSYTAHRATKSPSQSLTGFVTLPTGNEVSSTQINEMIQYYIDATSIAVFGYLIFDVGKIWAVVGALHNLLEVTLLLVIHNGGRVNSLSFGLYMFAYVCITIILSVYLKWPLDAVFFRWQGLCSDFALITMFIRMYLATKRQLKSFGNPDLHDEQLAVAKKAADQLSFDQLHNQSSNSLRTVALSDGSDIANRSNSILPTTYASGSNPSQHKYTSWKKFVCVAPEPQGHNATNGSTNGATNGAANGHNSTSAHESERQPRYDGEAPESVIRVQSINNNGDVGGDNLTIVALNQDSNIWGVQWRNPDQILILIAAATFHTIGNCVTTIWTMDTYAMAAFHISYGLAFPLYAYYLYVDNNALRMTKIYMPNFSKLKIFTGVCLALFGATVIIRLGLFVSSRDKSEQLNDL</sequence>
<protein>
    <submittedName>
        <fullName evidence="3">Uncharacterized protein</fullName>
    </submittedName>
</protein>